<feature type="compositionally biased region" description="Polar residues" evidence="1">
    <location>
        <begin position="80"/>
        <end position="90"/>
    </location>
</feature>
<organism evidence="2">
    <name type="scientific">bioreactor metagenome</name>
    <dbReference type="NCBI Taxonomy" id="1076179"/>
    <lineage>
        <taxon>unclassified sequences</taxon>
        <taxon>metagenomes</taxon>
        <taxon>ecological metagenomes</taxon>
    </lineage>
</organism>
<name>A0A644VFS8_9ZZZZ</name>
<feature type="region of interest" description="Disordered" evidence="1">
    <location>
        <begin position="69"/>
        <end position="102"/>
    </location>
</feature>
<dbReference type="AlphaFoldDB" id="A0A644VFS8"/>
<evidence type="ECO:0000313" key="2">
    <source>
        <dbReference type="EMBL" id="MPL90244.1"/>
    </source>
</evidence>
<sequence>MKTKVIERLKPKAASLGFTKKELEGVTDIIVRNLQEDASDESVDEEIDKALQFLEISQSMANRVINANITKTKQPKGEENTSPDNATQQSDEPDWFRNYREQQEQRLQQLENAKISESRRERFEKSLSGLLPKQKEDRLKDFERMAFKDEEDFLNYLEDKSAMVSEINQELANEGLSKMSAPPAGTSAKSSTDEFIEKMVQLNKNAE</sequence>
<reference evidence="2" key="1">
    <citation type="submission" date="2019-08" db="EMBL/GenBank/DDBJ databases">
        <authorList>
            <person name="Kucharzyk K."/>
            <person name="Murdoch R.W."/>
            <person name="Higgins S."/>
            <person name="Loffler F."/>
        </authorList>
    </citation>
    <scope>NUCLEOTIDE SEQUENCE</scope>
</reference>
<comment type="caution">
    <text evidence="2">The sequence shown here is derived from an EMBL/GenBank/DDBJ whole genome shotgun (WGS) entry which is preliminary data.</text>
</comment>
<proteinExistence type="predicted"/>
<gene>
    <name evidence="2" type="ORF">SDC9_36291</name>
</gene>
<dbReference type="EMBL" id="VSSQ01000298">
    <property type="protein sequence ID" value="MPL90244.1"/>
    <property type="molecule type" value="Genomic_DNA"/>
</dbReference>
<protein>
    <submittedName>
        <fullName evidence="2">Uncharacterized protein</fullName>
    </submittedName>
</protein>
<accession>A0A644VFS8</accession>
<evidence type="ECO:0000256" key="1">
    <source>
        <dbReference type="SAM" id="MobiDB-lite"/>
    </source>
</evidence>